<feature type="transmembrane region" description="Helical" evidence="1">
    <location>
        <begin position="76"/>
        <end position="105"/>
    </location>
</feature>
<accession>A0A264W1Z6</accession>
<evidence type="ECO:0000313" key="2">
    <source>
        <dbReference type="EMBL" id="OZS77618.1"/>
    </source>
</evidence>
<proteinExistence type="predicted"/>
<sequence length="234" mass="26034">MYAVAATGTDQQTNFTDILRNSFIEDFAMDSLSIIDIILSLTMAFGVGLFIYFVYRITYRGVLYSPTFNGTLLMMTMITCLIIMTISTNIVLSLGMVGALSIVRFRTAIKDPLDIVFMFWAIASGISSGAGLYLLTIIGAVVIGAIIFVLSRKKHTDTMYLLVIHYTEEANDEVKRALQKLNYELKSKIVRKGAVELTAEIRLKIDNTSFLNELVETEGVRDASLVKYNGDYAV</sequence>
<dbReference type="InterPro" id="IPR032531">
    <property type="entry name" value="DUF4956"/>
</dbReference>
<protein>
    <submittedName>
        <fullName evidence="2">DUF4956 domain-containing protein</fullName>
    </submittedName>
</protein>
<dbReference type="Proteomes" id="UP000217065">
    <property type="component" value="Unassembled WGS sequence"/>
</dbReference>
<keyword evidence="1" id="KW-0472">Membrane</keyword>
<dbReference type="AlphaFoldDB" id="A0A264W1Z6"/>
<comment type="caution">
    <text evidence="2">The sequence shown here is derived from an EMBL/GenBank/DDBJ whole genome shotgun (WGS) entry which is preliminary data.</text>
</comment>
<keyword evidence="1" id="KW-1133">Transmembrane helix</keyword>
<keyword evidence="1" id="KW-0812">Transmembrane</keyword>
<evidence type="ECO:0000313" key="3">
    <source>
        <dbReference type="Proteomes" id="UP000217065"/>
    </source>
</evidence>
<feature type="transmembrane region" description="Helical" evidence="1">
    <location>
        <begin position="117"/>
        <end position="150"/>
    </location>
</feature>
<dbReference type="OrthoDB" id="9803265at2"/>
<organism evidence="2 3">
    <name type="scientific">Tetzosporium hominis</name>
    <dbReference type="NCBI Taxonomy" id="2020506"/>
    <lineage>
        <taxon>Bacteria</taxon>
        <taxon>Bacillati</taxon>
        <taxon>Bacillota</taxon>
        <taxon>Bacilli</taxon>
        <taxon>Bacillales</taxon>
        <taxon>Caryophanaceae</taxon>
        <taxon>Tetzosporium</taxon>
    </lineage>
</organism>
<dbReference type="EMBL" id="NOKQ01000220">
    <property type="protein sequence ID" value="OZS77618.1"/>
    <property type="molecule type" value="Genomic_DNA"/>
</dbReference>
<evidence type="ECO:0000256" key="1">
    <source>
        <dbReference type="SAM" id="Phobius"/>
    </source>
</evidence>
<keyword evidence="3" id="KW-1185">Reference proteome</keyword>
<gene>
    <name evidence="2" type="ORF">CF394_10440</name>
</gene>
<dbReference type="Pfam" id="PF16316">
    <property type="entry name" value="DUF4956"/>
    <property type="match status" value="1"/>
</dbReference>
<reference evidence="2 3" key="1">
    <citation type="submission" date="2017-07" db="EMBL/GenBank/DDBJ databases">
        <title>Tetzosporium hominis gen.nov. sp.nov.</title>
        <authorList>
            <person name="Tetz G."/>
            <person name="Tetz V."/>
        </authorList>
    </citation>
    <scope>NUCLEOTIDE SEQUENCE [LARGE SCALE GENOMIC DNA]</scope>
    <source>
        <strain evidence="2 3">VT-49</strain>
    </source>
</reference>
<feature type="transmembrane region" description="Helical" evidence="1">
    <location>
        <begin position="32"/>
        <end position="55"/>
    </location>
</feature>
<dbReference type="RefSeq" id="WP_094943498.1">
    <property type="nucleotide sequence ID" value="NZ_NOKQ01000220.1"/>
</dbReference>
<name>A0A264W1Z6_9BACL</name>